<gene>
    <name evidence="1" type="ORF">J2T19_001518</name>
</gene>
<evidence type="ECO:0000313" key="1">
    <source>
        <dbReference type="EMBL" id="MDQ0170078.1"/>
    </source>
</evidence>
<proteinExistence type="predicted"/>
<comment type="caution">
    <text evidence="1">The sequence shown here is derived from an EMBL/GenBank/DDBJ whole genome shotgun (WGS) entry which is preliminary data.</text>
</comment>
<organism evidence="1 2">
    <name type="scientific">Paenibacillus tundrae</name>
    <dbReference type="NCBI Taxonomy" id="528187"/>
    <lineage>
        <taxon>Bacteria</taxon>
        <taxon>Bacillati</taxon>
        <taxon>Bacillota</taxon>
        <taxon>Bacilli</taxon>
        <taxon>Bacillales</taxon>
        <taxon>Paenibacillaceae</taxon>
        <taxon>Paenibacillus</taxon>
    </lineage>
</organism>
<reference evidence="1 2" key="1">
    <citation type="submission" date="2023-07" db="EMBL/GenBank/DDBJ databases">
        <title>Sorghum-associated microbial communities from plants grown in Nebraska, USA.</title>
        <authorList>
            <person name="Schachtman D."/>
        </authorList>
    </citation>
    <scope>NUCLEOTIDE SEQUENCE [LARGE SCALE GENOMIC DNA]</scope>
    <source>
        <strain evidence="1 2">DS1314</strain>
    </source>
</reference>
<accession>A0ABT9W9Z1</accession>
<sequence>MGSRIMHLIIGHKIAERLNIEDRTSFLLGSVAPDAVATKDESHFYRGEHQNFTRHIDYKEFLDKYNSYSDNRYVLGYYAHLIADEQWMKGFYMPWLRNRMEEDPGVYPLYHNDFKLLNKRLLEHYDCTDEMRNAIHNKASKVMDLDEVKSHDVLDFIPYVLGDMEYEEQGIVEVLNVFSFIQIKGYIETSVNVGIMNLKKYM</sequence>
<dbReference type="EMBL" id="JAUSTI010000003">
    <property type="protein sequence ID" value="MDQ0170078.1"/>
    <property type="molecule type" value="Genomic_DNA"/>
</dbReference>
<keyword evidence="2" id="KW-1185">Reference proteome</keyword>
<protein>
    <recommendedName>
        <fullName evidence="3">Hydrolase</fullName>
    </recommendedName>
</protein>
<dbReference type="Proteomes" id="UP001233836">
    <property type="component" value="Unassembled WGS sequence"/>
</dbReference>
<name>A0ABT9W9Z1_9BACL</name>
<evidence type="ECO:0008006" key="3">
    <source>
        <dbReference type="Google" id="ProtNLM"/>
    </source>
</evidence>
<evidence type="ECO:0000313" key="2">
    <source>
        <dbReference type="Proteomes" id="UP001233836"/>
    </source>
</evidence>